<keyword evidence="3" id="KW-1185">Reference proteome</keyword>
<dbReference type="InterPro" id="IPR029337">
    <property type="entry name" value="INSYN2"/>
</dbReference>
<dbReference type="PANTHER" id="PTHR28682">
    <property type="entry name" value="INHIBITORY SYNAPTIC FACTOR 2A-RELATED"/>
    <property type="match status" value="1"/>
</dbReference>
<comment type="caution">
    <text evidence="2">The sequence shown here is derived from an EMBL/GenBank/DDBJ whole genome shotgun (WGS) entry which is preliminary data.</text>
</comment>
<accession>A0ABQ9DMK4</accession>
<dbReference type="Proteomes" id="UP001145742">
    <property type="component" value="Unassembled WGS sequence"/>
</dbReference>
<proteinExistence type="predicted"/>
<name>A0ABQ9DMK4_9PASS</name>
<dbReference type="PANTHER" id="PTHR28682:SF6">
    <property type="entry name" value="MUCIN-5AC"/>
    <property type="match status" value="1"/>
</dbReference>
<organism evidence="2 3">
    <name type="scientific">Willisornis vidua</name>
    <name type="common">Xingu scale-backed antbird</name>
    <dbReference type="NCBI Taxonomy" id="1566151"/>
    <lineage>
        <taxon>Eukaryota</taxon>
        <taxon>Metazoa</taxon>
        <taxon>Chordata</taxon>
        <taxon>Craniata</taxon>
        <taxon>Vertebrata</taxon>
        <taxon>Euteleostomi</taxon>
        <taxon>Archelosauria</taxon>
        <taxon>Archosauria</taxon>
        <taxon>Dinosauria</taxon>
        <taxon>Saurischia</taxon>
        <taxon>Theropoda</taxon>
        <taxon>Coelurosauria</taxon>
        <taxon>Aves</taxon>
        <taxon>Neognathae</taxon>
        <taxon>Neoaves</taxon>
        <taxon>Telluraves</taxon>
        <taxon>Australaves</taxon>
        <taxon>Passeriformes</taxon>
        <taxon>Thamnophilidae</taxon>
        <taxon>Willisornis</taxon>
    </lineage>
</organism>
<evidence type="ECO:0000313" key="2">
    <source>
        <dbReference type="EMBL" id="KAJ7425422.1"/>
    </source>
</evidence>
<gene>
    <name evidence="2" type="ORF">WISP_23522</name>
</gene>
<reference evidence="2" key="1">
    <citation type="submission" date="2019-10" db="EMBL/GenBank/DDBJ databases">
        <authorList>
            <person name="Soares A.E.R."/>
            <person name="Aleixo A."/>
            <person name="Schneider P."/>
            <person name="Miyaki C.Y."/>
            <person name="Schneider M.P."/>
            <person name="Mello C."/>
            <person name="Vasconcelos A.T.R."/>
        </authorList>
    </citation>
    <scope>NUCLEOTIDE SEQUENCE</scope>
    <source>
        <tissue evidence="2">Muscle</tissue>
    </source>
</reference>
<dbReference type="EMBL" id="WHWB01032521">
    <property type="protein sequence ID" value="KAJ7425422.1"/>
    <property type="molecule type" value="Genomic_DNA"/>
</dbReference>
<dbReference type="Pfam" id="PF15265">
    <property type="entry name" value="FAM196"/>
    <property type="match status" value="1"/>
</dbReference>
<feature type="region of interest" description="Disordered" evidence="1">
    <location>
        <begin position="1"/>
        <end position="45"/>
    </location>
</feature>
<sequence>MVSREPAPGPAPAGEGTQEKAMTVRSVLLNRDSPDIESRLKRRRNRTQQVRFKDLDLLQLVVVAKAPVGPPARDEDAQTSQGEGPRRPGEQGDLHSQLQSLEGVLETSQQTIRVLLDVIQDLEKKEAQRDGRHSYRTGQDIANCGTCRDCACIIYSVEHDFRQQEGRFQRVLSHIEGDAGPSSPPVAVGAAGTTSPPRQELSPVPKLPAKLDVKKSRRKCFWFL</sequence>
<evidence type="ECO:0000256" key="1">
    <source>
        <dbReference type="SAM" id="MobiDB-lite"/>
    </source>
</evidence>
<evidence type="ECO:0000313" key="3">
    <source>
        <dbReference type="Proteomes" id="UP001145742"/>
    </source>
</evidence>
<feature type="region of interest" description="Disordered" evidence="1">
    <location>
        <begin position="176"/>
        <end position="206"/>
    </location>
</feature>
<feature type="region of interest" description="Disordered" evidence="1">
    <location>
        <begin position="68"/>
        <end position="96"/>
    </location>
</feature>
<feature type="compositionally biased region" description="Basic and acidic residues" evidence="1">
    <location>
        <begin position="84"/>
        <end position="93"/>
    </location>
</feature>
<protein>
    <submittedName>
        <fullName evidence="2">Protein FAM196A-like</fullName>
    </submittedName>
</protein>